<name>A0ACB9Z3V9_9PEZI</name>
<dbReference type="EMBL" id="MU393458">
    <property type="protein sequence ID" value="KAI4866466.1"/>
    <property type="molecule type" value="Genomic_DNA"/>
</dbReference>
<proteinExistence type="predicted"/>
<reference evidence="1 2" key="1">
    <citation type="journal article" date="2022" name="New Phytol.">
        <title>Ecological generalism drives hyperdiversity of secondary metabolite gene clusters in xylarialean endophytes.</title>
        <authorList>
            <person name="Franco M.E.E."/>
            <person name="Wisecaver J.H."/>
            <person name="Arnold A.E."/>
            <person name="Ju Y.M."/>
            <person name="Slot J.C."/>
            <person name="Ahrendt S."/>
            <person name="Moore L.P."/>
            <person name="Eastman K.E."/>
            <person name="Scott K."/>
            <person name="Konkel Z."/>
            <person name="Mondo S.J."/>
            <person name="Kuo A."/>
            <person name="Hayes R.D."/>
            <person name="Haridas S."/>
            <person name="Andreopoulos B."/>
            <person name="Riley R."/>
            <person name="LaButti K."/>
            <person name="Pangilinan J."/>
            <person name="Lipzen A."/>
            <person name="Amirebrahimi M."/>
            <person name="Yan J."/>
            <person name="Adam C."/>
            <person name="Keymanesh K."/>
            <person name="Ng V."/>
            <person name="Louie K."/>
            <person name="Northen T."/>
            <person name="Drula E."/>
            <person name="Henrissat B."/>
            <person name="Hsieh H.M."/>
            <person name="Youens-Clark K."/>
            <person name="Lutzoni F."/>
            <person name="Miadlikowska J."/>
            <person name="Eastwood D.C."/>
            <person name="Hamelin R.C."/>
            <person name="Grigoriev I.V."/>
            <person name="U'Ren J.M."/>
        </authorList>
    </citation>
    <scope>NUCLEOTIDE SEQUENCE [LARGE SCALE GENOMIC DNA]</scope>
    <source>
        <strain evidence="1 2">CBS 119005</strain>
    </source>
</reference>
<keyword evidence="2" id="KW-1185">Reference proteome</keyword>
<organism evidence="1 2">
    <name type="scientific">Hypoxylon rubiginosum</name>
    <dbReference type="NCBI Taxonomy" id="110542"/>
    <lineage>
        <taxon>Eukaryota</taxon>
        <taxon>Fungi</taxon>
        <taxon>Dikarya</taxon>
        <taxon>Ascomycota</taxon>
        <taxon>Pezizomycotina</taxon>
        <taxon>Sordariomycetes</taxon>
        <taxon>Xylariomycetidae</taxon>
        <taxon>Xylariales</taxon>
        <taxon>Hypoxylaceae</taxon>
        <taxon>Hypoxylon</taxon>
    </lineage>
</organism>
<evidence type="ECO:0000313" key="1">
    <source>
        <dbReference type="EMBL" id="KAI4866466.1"/>
    </source>
</evidence>
<dbReference type="Proteomes" id="UP001497700">
    <property type="component" value="Unassembled WGS sequence"/>
</dbReference>
<comment type="caution">
    <text evidence="1">The sequence shown here is derived from an EMBL/GenBank/DDBJ whole genome shotgun (WGS) entry which is preliminary data.</text>
</comment>
<evidence type="ECO:0000313" key="2">
    <source>
        <dbReference type="Proteomes" id="UP001497700"/>
    </source>
</evidence>
<sequence>MGPQPGSYRSALGNASPMAHLTPRKRKAPAPPQYGDDEDEDDLLILEEEQKPKRAKKKAENEEKRLRRFRAKPPQSFDVTYERATSQRFYVLGRTRGGSAYCPWESVELTGSTGNIYVVHIAQQPTCDCPHALAGNQCKHVIYVRLTLPAIPPAPTASSSLWQPLTVVGKVMSRVLRARFDLVYQLALLTTELQEIFENAPPIDTGDQSGAEPHDRNRKPLDGDCSICFMPFEGAEDTVYCRATCGQNIHKECFEMWAATKRKSSRDQVTCPMCRTPWQGDDDVTKKIKNTGMIGSDGYVNIADQVGVSRQRDYSTYYDGPRRGARYGYGEWW</sequence>
<gene>
    <name evidence="1" type="ORF">F4820DRAFT_248471</name>
</gene>
<accession>A0ACB9Z3V9</accession>
<protein>
    <submittedName>
        <fullName evidence="1">Uncharacterized protein</fullName>
    </submittedName>
</protein>